<dbReference type="EMBL" id="FQUW01000008">
    <property type="protein sequence ID" value="SHE70197.1"/>
    <property type="molecule type" value="Genomic_DNA"/>
</dbReference>
<dbReference type="OrthoDB" id="9813766at2"/>
<dbReference type="Pfam" id="PF01909">
    <property type="entry name" value="NTP_transf_2"/>
    <property type="match status" value="1"/>
</dbReference>
<dbReference type="PANTHER" id="PTHR33933:SF1">
    <property type="entry name" value="PROTEIN ADENYLYLTRANSFERASE MNTA-RELATED"/>
    <property type="match status" value="1"/>
</dbReference>
<evidence type="ECO:0000259" key="1">
    <source>
        <dbReference type="Pfam" id="PF01909"/>
    </source>
</evidence>
<dbReference type="Gene3D" id="3.30.460.10">
    <property type="entry name" value="Beta Polymerase, domain 2"/>
    <property type="match status" value="1"/>
</dbReference>
<reference evidence="3" key="1">
    <citation type="submission" date="2016-11" db="EMBL/GenBank/DDBJ databases">
        <authorList>
            <person name="Varghese N."/>
            <person name="Submissions S."/>
        </authorList>
    </citation>
    <scope>NUCLEOTIDE SEQUENCE [LARGE SCALE GENOMIC DNA]</scope>
    <source>
        <strain evidence="3">DSM 11792</strain>
    </source>
</reference>
<dbReference type="AlphaFoldDB" id="A0A1M4VMX5"/>
<dbReference type="Proteomes" id="UP000184196">
    <property type="component" value="Unassembled WGS sequence"/>
</dbReference>
<keyword evidence="3" id="KW-1185">Reference proteome</keyword>
<evidence type="ECO:0000313" key="2">
    <source>
        <dbReference type="EMBL" id="SHE70197.1"/>
    </source>
</evidence>
<sequence>MYRREFEQALELLVPAVKEVYGSRLVSLAVFGSVARGTPRPDSDIDLLLVAEDLPRGRMKRMAEFAGVEEKMQQESSRFTHIVPDLSPVIKGKEEVLQGSLLFLDMVDDVKILYDRGNFLARYLARLRERLQQLGAQKIYRGGAWYWVLKKDYKPGEVIEI</sequence>
<feature type="domain" description="Polymerase nucleotidyl transferase" evidence="1">
    <location>
        <begin position="15"/>
        <end position="87"/>
    </location>
</feature>
<organism evidence="2 3">
    <name type="scientific">Desulfofundulus australicus DSM 11792</name>
    <dbReference type="NCBI Taxonomy" id="1121425"/>
    <lineage>
        <taxon>Bacteria</taxon>
        <taxon>Bacillati</taxon>
        <taxon>Bacillota</taxon>
        <taxon>Clostridia</taxon>
        <taxon>Eubacteriales</taxon>
        <taxon>Peptococcaceae</taxon>
        <taxon>Desulfofundulus</taxon>
    </lineage>
</organism>
<proteinExistence type="predicted"/>
<dbReference type="SUPFAM" id="SSF81301">
    <property type="entry name" value="Nucleotidyltransferase"/>
    <property type="match status" value="1"/>
</dbReference>
<dbReference type="PANTHER" id="PTHR33933">
    <property type="entry name" value="NUCLEOTIDYLTRANSFERASE"/>
    <property type="match status" value="1"/>
</dbReference>
<dbReference type="CDD" id="cd05403">
    <property type="entry name" value="NT_KNTase_like"/>
    <property type="match status" value="1"/>
</dbReference>
<evidence type="ECO:0000313" key="3">
    <source>
        <dbReference type="Proteomes" id="UP000184196"/>
    </source>
</evidence>
<dbReference type="InterPro" id="IPR043519">
    <property type="entry name" value="NT_sf"/>
</dbReference>
<protein>
    <recommendedName>
        <fullName evidence="1">Polymerase nucleotidyl transferase domain-containing protein</fullName>
    </recommendedName>
</protein>
<dbReference type="InterPro" id="IPR002934">
    <property type="entry name" value="Polymerase_NTP_transf_dom"/>
</dbReference>
<dbReference type="GO" id="GO:0016779">
    <property type="term" value="F:nucleotidyltransferase activity"/>
    <property type="evidence" value="ECO:0007669"/>
    <property type="project" value="InterPro"/>
</dbReference>
<gene>
    <name evidence="2" type="ORF">SAMN02745218_00697</name>
</gene>
<dbReference type="RefSeq" id="WP_073163240.1">
    <property type="nucleotide sequence ID" value="NZ_FQUW01000008.1"/>
</dbReference>
<name>A0A1M4VMX5_9FIRM</name>
<dbReference type="InterPro" id="IPR052548">
    <property type="entry name" value="Type_VII_TA_antitoxin"/>
</dbReference>
<accession>A0A1M4VMX5</accession>